<protein>
    <submittedName>
        <fullName evidence="1">Uncharacterized protein</fullName>
    </submittedName>
</protein>
<organism evidence="1 2">
    <name type="scientific">Providencia stuartii</name>
    <dbReference type="NCBI Taxonomy" id="588"/>
    <lineage>
        <taxon>Bacteria</taxon>
        <taxon>Pseudomonadati</taxon>
        <taxon>Pseudomonadota</taxon>
        <taxon>Gammaproteobacteria</taxon>
        <taxon>Enterobacterales</taxon>
        <taxon>Morganellaceae</taxon>
        <taxon>Providencia</taxon>
    </lineage>
</organism>
<keyword evidence="2" id="KW-1185">Reference proteome</keyword>
<gene>
    <name evidence="1" type="ORF">A3Q29_09490</name>
</gene>
<dbReference type="AlphaFoldDB" id="A0A1S1HMU1"/>
<evidence type="ECO:0000313" key="2">
    <source>
        <dbReference type="Proteomes" id="UP000179588"/>
    </source>
</evidence>
<accession>A0A1S1HMU1</accession>
<dbReference type="Proteomes" id="UP000179588">
    <property type="component" value="Unassembled WGS sequence"/>
</dbReference>
<reference evidence="1 2" key="1">
    <citation type="submission" date="2016-03" db="EMBL/GenBank/DDBJ databases">
        <title>Genome sequence of Providencia stuartii strain, isolated from the salivary glands of larval Lucilia sericata.</title>
        <authorList>
            <person name="Yuan Y."/>
            <person name="Zhang Y."/>
            <person name="Fu S."/>
            <person name="Crippen T.L."/>
            <person name="Visi D."/>
            <person name="Benbow M.E."/>
            <person name="Allen M."/>
            <person name="Tomberlin J.K."/>
            <person name="Sze S.-H."/>
            <person name="Tarone A.M."/>
        </authorList>
    </citation>
    <scope>NUCLEOTIDE SEQUENCE [LARGE SCALE GENOMIC DNA]</scope>
    <source>
        <strain evidence="1 2">Crippen</strain>
    </source>
</reference>
<comment type="caution">
    <text evidence="1">The sequence shown here is derived from an EMBL/GenBank/DDBJ whole genome shotgun (WGS) entry which is preliminary data.</text>
</comment>
<proteinExistence type="predicted"/>
<name>A0A1S1HMU1_PROST</name>
<evidence type="ECO:0000313" key="1">
    <source>
        <dbReference type="EMBL" id="OHT22726.1"/>
    </source>
</evidence>
<dbReference type="EMBL" id="LVIE01000212">
    <property type="protein sequence ID" value="OHT22726.1"/>
    <property type="molecule type" value="Genomic_DNA"/>
</dbReference>
<sequence>MFSPLFEYLTNTDSYDIYQDTLRNNTSSYRFLATLRPEPPLDVLRQHGRISYQPCWKLARTAQEEWQGLWVPNEAGWESMCEENIHQTREIDEWPDFPHKNMKPLLYGLQEDCGDYLR</sequence>